<dbReference type="PIRSF" id="PIRSF031900">
    <property type="entry name" value="UCP031900"/>
    <property type="match status" value="1"/>
</dbReference>
<dbReference type="EMBL" id="JAILXK010000002">
    <property type="protein sequence ID" value="MBY4637563.1"/>
    <property type="molecule type" value="Genomic_DNA"/>
</dbReference>
<dbReference type="InterPro" id="IPR014567">
    <property type="entry name" value="UCP031900"/>
</dbReference>
<sequence length="329" mass="35685">MRRILLAALLFLLLGPVPWSAQRRVQMIESDLAKAVPLAAPRAAAGALRYVRGWRLESRDSRFGGFSALAEVAPRQFLAVADNGRWVRIDLRGDKPRLDLGGLPDMGDERRSKGLRDVEAMATDPYSDRVWLALEGDHQLWRLDKGLGRIAARRRLPSENWGANRGAEAMARLPDGRFIIFAESRAGGGATEALLYAGDPVEGGMPLRFRYDAEGKGAVADAAALPDGRILLVHRKLGWNPVFTTIVAVADPAAIRADGILRSRAVGTVPAAIADNYEGAAVTEASGRTYLWLVSDDNFQRWQRSLLVQFELVGLSSGQQKGGAVSGPP</sequence>
<gene>
    <name evidence="2" type="ORF">K5P26_10495</name>
</gene>
<dbReference type="Pfam" id="PF13449">
    <property type="entry name" value="Phytase-like"/>
    <property type="match status" value="1"/>
</dbReference>
<comment type="caution">
    <text evidence="2">The sequence shown here is derived from an EMBL/GenBank/DDBJ whole genome shotgun (WGS) entry which is preliminary data.</text>
</comment>
<dbReference type="InterPro" id="IPR027372">
    <property type="entry name" value="Phytase-like_dom"/>
</dbReference>
<dbReference type="Proteomes" id="UP001166571">
    <property type="component" value="Unassembled WGS sequence"/>
</dbReference>
<dbReference type="RefSeq" id="WP_222136800.1">
    <property type="nucleotide sequence ID" value="NZ_JAILXK010000002.1"/>
</dbReference>
<dbReference type="SUPFAM" id="SSF75011">
    <property type="entry name" value="3-carboxy-cis,cis-mucoante lactonizing enzyme"/>
    <property type="match status" value="1"/>
</dbReference>
<proteinExistence type="predicted"/>
<organism evidence="2 3">
    <name type="scientific">Sphingopyxis jiangsuensis</name>
    <dbReference type="NCBI Taxonomy" id="2871171"/>
    <lineage>
        <taxon>Bacteria</taxon>
        <taxon>Pseudomonadati</taxon>
        <taxon>Pseudomonadota</taxon>
        <taxon>Alphaproteobacteria</taxon>
        <taxon>Sphingomonadales</taxon>
        <taxon>Sphingomonadaceae</taxon>
        <taxon>Sphingopyxis</taxon>
    </lineage>
</organism>
<reference evidence="2" key="1">
    <citation type="submission" date="2021-08" db="EMBL/GenBank/DDBJ databases">
        <title>Sphingopyxis panaciterrulae sp. nov., isolated from the surface water of the Yellow Sea.</title>
        <authorList>
            <person name="Gao Z."/>
            <person name="Zhang D."/>
            <person name="Zhang A."/>
        </authorList>
    </citation>
    <scope>NUCLEOTIDE SEQUENCE</scope>
    <source>
        <strain evidence="2">XHP0097</strain>
    </source>
</reference>
<name>A0ABS7MFA6_9SPHN</name>
<protein>
    <submittedName>
        <fullName evidence="2">Esterase-like activity of phytase family protein</fullName>
    </submittedName>
</protein>
<accession>A0ABS7MFA6</accession>
<evidence type="ECO:0000313" key="2">
    <source>
        <dbReference type="EMBL" id="MBY4637563.1"/>
    </source>
</evidence>
<evidence type="ECO:0000259" key="1">
    <source>
        <dbReference type="Pfam" id="PF13449"/>
    </source>
</evidence>
<keyword evidence="3" id="KW-1185">Reference proteome</keyword>
<evidence type="ECO:0000313" key="3">
    <source>
        <dbReference type="Proteomes" id="UP001166571"/>
    </source>
</evidence>
<feature type="domain" description="Phytase-like" evidence="1">
    <location>
        <begin position="62"/>
        <end position="299"/>
    </location>
</feature>